<dbReference type="SUPFAM" id="SSF51735">
    <property type="entry name" value="NAD(P)-binding Rossmann-fold domains"/>
    <property type="match status" value="1"/>
</dbReference>
<dbReference type="AlphaFoldDB" id="A0A6V8LYS0"/>
<feature type="compositionally biased region" description="Low complexity" evidence="1">
    <location>
        <begin position="406"/>
        <end position="418"/>
    </location>
</feature>
<protein>
    <submittedName>
        <fullName evidence="2">Uncharacterized protein</fullName>
    </submittedName>
</protein>
<dbReference type="InterPro" id="IPR036291">
    <property type="entry name" value="NAD(P)-bd_dom_sf"/>
</dbReference>
<sequence length="418" mass="46223">MDHAPLLTDLASPQDLPPGARVVLYGAGDYGRHYLARLRESRPDLRPVCFLDTFRPTGESLDGLPVVNVDDFDFRAEPVEVVVTAAGVEAVAAVLAGRGPTRCHVPVVSLRGAHWFAHRDLFENPRPFLDQAQGHRFWENVYRWRYLALCREHFGPPEAPAPLVTGLTPEEVRRFTMDGRAALRLDVRDQRLPVNHALFYTDEELDDCLARIEQGDATVYAALDRLIRLALREHPVQGASVAVFGSTSPWYEAMCLHHGARPVTVEYAAIVSRSPRLRTITVEALKAGGETFDHALSISSFEHDGLGAYGDPVDPDADLEAMRLVHERLNPGGLLFLNVPVAGNDSVHFNGCRVYGRHRLPLLLRGFRVAGAYGYDIKRIASDPDARFEPLFVLRKDRPGSPCDLPAAPAATPPEETV</sequence>
<organism evidence="2 3">
    <name type="scientific">Fundidesulfovibrio magnetotacticus</name>
    <dbReference type="NCBI Taxonomy" id="2730080"/>
    <lineage>
        <taxon>Bacteria</taxon>
        <taxon>Pseudomonadati</taxon>
        <taxon>Thermodesulfobacteriota</taxon>
        <taxon>Desulfovibrionia</taxon>
        <taxon>Desulfovibrionales</taxon>
        <taxon>Desulfovibrionaceae</taxon>
        <taxon>Fundidesulfovibrio</taxon>
    </lineage>
</organism>
<evidence type="ECO:0000313" key="3">
    <source>
        <dbReference type="Proteomes" id="UP000494245"/>
    </source>
</evidence>
<comment type="caution">
    <text evidence="2">The sequence shown here is derived from an EMBL/GenBank/DDBJ whole genome shotgun (WGS) entry which is preliminary data.</text>
</comment>
<dbReference type="Pfam" id="PF03269">
    <property type="entry name" value="DUF268"/>
    <property type="match status" value="1"/>
</dbReference>
<evidence type="ECO:0000313" key="2">
    <source>
        <dbReference type="EMBL" id="GFK94936.1"/>
    </source>
</evidence>
<dbReference type="RefSeq" id="WP_173085505.1">
    <property type="nucleotide sequence ID" value="NZ_BLTE01000013.1"/>
</dbReference>
<proteinExistence type="predicted"/>
<dbReference type="EMBL" id="BLTE01000013">
    <property type="protein sequence ID" value="GFK94936.1"/>
    <property type="molecule type" value="Genomic_DNA"/>
</dbReference>
<name>A0A6V8LYS0_9BACT</name>
<feature type="region of interest" description="Disordered" evidence="1">
    <location>
        <begin position="397"/>
        <end position="418"/>
    </location>
</feature>
<reference evidence="2 3" key="1">
    <citation type="submission" date="2020-04" db="EMBL/GenBank/DDBJ databases">
        <authorList>
            <consortium name="Desulfovibrio sp. FSS-1 genome sequencing consortium"/>
            <person name="Shimoshige H."/>
            <person name="Kobayashi H."/>
            <person name="Maekawa T."/>
        </authorList>
    </citation>
    <scope>NUCLEOTIDE SEQUENCE [LARGE SCALE GENOMIC DNA]</scope>
    <source>
        <strain evidence="2 3">SIID29052-01</strain>
    </source>
</reference>
<reference evidence="2 3" key="2">
    <citation type="submission" date="2020-05" db="EMBL/GenBank/DDBJ databases">
        <title>Draft genome sequence of Desulfovibrio sp. strainFSS-1.</title>
        <authorList>
            <person name="Shimoshige H."/>
            <person name="Kobayashi H."/>
            <person name="Maekawa T."/>
        </authorList>
    </citation>
    <scope>NUCLEOTIDE SEQUENCE [LARGE SCALE GENOMIC DNA]</scope>
    <source>
        <strain evidence="2 3">SIID29052-01</strain>
    </source>
</reference>
<accession>A0A6V8LYS0</accession>
<dbReference type="SUPFAM" id="SSF53335">
    <property type="entry name" value="S-adenosyl-L-methionine-dependent methyltransferases"/>
    <property type="match status" value="1"/>
</dbReference>
<dbReference type="Proteomes" id="UP000494245">
    <property type="component" value="Unassembled WGS sequence"/>
</dbReference>
<dbReference type="InterPro" id="IPR004951">
    <property type="entry name" value="DUF268_CAE_spp"/>
</dbReference>
<evidence type="ECO:0000256" key="1">
    <source>
        <dbReference type="SAM" id="MobiDB-lite"/>
    </source>
</evidence>
<gene>
    <name evidence="2" type="ORF">NNJEOMEG_02784</name>
</gene>
<keyword evidence="3" id="KW-1185">Reference proteome</keyword>
<dbReference type="InterPro" id="IPR029063">
    <property type="entry name" value="SAM-dependent_MTases_sf"/>
</dbReference>
<dbReference type="Gene3D" id="3.40.50.720">
    <property type="entry name" value="NAD(P)-binding Rossmann-like Domain"/>
    <property type="match status" value="1"/>
</dbReference>